<accession>A0AAD5MDU0</accession>
<dbReference type="EMBL" id="JAHQIW010000113">
    <property type="protein sequence ID" value="KAJ1346099.1"/>
    <property type="molecule type" value="Genomic_DNA"/>
</dbReference>
<evidence type="ECO:0000313" key="2">
    <source>
        <dbReference type="Proteomes" id="UP001196413"/>
    </source>
</evidence>
<protein>
    <submittedName>
        <fullName evidence="1">Uncharacterized protein</fullName>
    </submittedName>
</protein>
<dbReference type="AlphaFoldDB" id="A0AAD5MDU0"/>
<comment type="caution">
    <text evidence="1">The sequence shown here is derived from an EMBL/GenBank/DDBJ whole genome shotgun (WGS) entry which is preliminary data.</text>
</comment>
<dbReference type="Proteomes" id="UP001196413">
    <property type="component" value="Unassembled WGS sequence"/>
</dbReference>
<keyword evidence="2" id="KW-1185">Reference proteome</keyword>
<feature type="non-terminal residue" evidence="1">
    <location>
        <position position="76"/>
    </location>
</feature>
<name>A0AAD5MDU0_PARTN</name>
<evidence type="ECO:0000313" key="1">
    <source>
        <dbReference type="EMBL" id="KAJ1346099.1"/>
    </source>
</evidence>
<reference evidence="1" key="1">
    <citation type="submission" date="2021-06" db="EMBL/GenBank/DDBJ databases">
        <title>Parelaphostrongylus tenuis whole genome reference sequence.</title>
        <authorList>
            <person name="Garwood T.J."/>
            <person name="Larsen P.A."/>
            <person name="Fountain-Jones N.M."/>
            <person name="Garbe J.R."/>
            <person name="Macchietto M.G."/>
            <person name="Kania S.A."/>
            <person name="Gerhold R.W."/>
            <person name="Richards J.E."/>
            <person name="Wolf T.M."/>
        </authorList>
    </citation>
    <scope>NUCLEOTIDE SEQUENCE</scope>
    <source>
        <strain evidence="1">MNPRO001-30</strain>
        <tissue evidence="1">Meninges</tissue>
    </source>
</reference>
<organism evidence="1 2">
    <name type="scientific">Parelaphostrongylus tenuis</name>
    <name type="common">Meningeal worm</name>
    <dbReference type="NCBI Taxonomy" id="148309"/>
    <lineage>
        <taxon>Eukaryota</taxon>
        <taxon>Metazoa</taxon>
        <taxon>Ecdysozoa</taxon>
        <taxon>Nematoda</taxon>
        <taxon>Chromadorea</taxon>
        <taxon>Rhabditida</taxon>
        <taxon>Rhabditina</taxon>
        <taxon>Rhabditomorpha</taxon>
        <taxon>Strongyloidea</taxon>
        <taxon>Metastrongylidae</taxon>
        <taxon>Parelaphostrongylus</taxon>
    </lineage>
</organism>
<proteinExistence type="predicted"/>
<sequence length="76" mass="8957">MLTAECLTQCSKYDEEFVGNEYVQSGDHNIENVMAADNLGVWFGLRLIGRKRNDDHRYGLRTVQCRRRSVDYEQRE</sequence>
<gene>
    <name evidence="1" type="ORF">KIN20_000790</name>
</gene>